<keyword evidence="4 10" id="KW-0812">Transmembrane</keyword>
<evidence type="ECO:0000256" key="7">
    <source>
        <dbReference type="ARBA" id="ARBA00023136"/>
    </source>
</evidence>
<evidence type="ECO:0000259" key="13">
    <source>
        <dbReference type="Pfam" id="PF07715"/>
    </source>
</evidence>
<dbReference type="Pfam" id="PF13715">
    <property type="entry name" value="CarbopepD_reg_2"/>
    <property type="match status" value="1"/>
</dbReference>
<evidence type="ECO:0000256" key="9">
    <source>
        <dbReference type="ARBA" id="ARBA00023237"/>
    </source>
</evidence>
<dbReference type="PROSITE" id="PS52016">
    <property type="entry name" value="TONB_DEPENDENT_REC_3"/>
    <property type="match status" value="1"/>
</dbReference>
<evidence type="ECO:0000256" key="2">
    <source>
        <dbReference type="ARBA" id="ARBA00022448"/>
    </source>
</evidence>
<dbReference type="KEGG" id="pcea:J3359_02915"/>
<dbReference type="InterPro" id="IPR037066">
    <property type="entry name" value="Plug_dom_sf"/>
</dbReference>
<dbReference type="PANTHER" id="PTHR30069">
    <property type="entry name" value="TONB-DEPENDENT OUTER MEMBRANE RECEPTOR"/>
    <property type="match status" value="1"/>
</dbReference>
<keyword evidence="8 14" id="KW-0675">Receptor</keyword>
<reference evidence="14 15" key="1">
    <citation type="submission" date="2021-03" db="EMBL/GenBank/DDBJ databases">
        <title>Complete genome of Polaribacter_sp.SM13.</title>
        <authorList>
            <person name="Jeong S.W."/>
            <person name="Bae J.W."/>
        </authorList>
    </citation>
    <scope>NUCLEOTIDE SEQUENCE [LARGE SCALE GENOMIC DNA]</scope>
    <source>
        <strain evidence="14 15">SM13</strain>
    </source>
</reference>
<evidence type="ECO:0000313" key="15">
    <source>
        <dbReference type="Proteomes" id="UP000663920"/>
    </source>
</evidence>
<keyword evidence="9 10" id="KW-0998">Cell outer membrane</keyword>
<evidence type="ECO:0000256" key="11">
    <source>
        <dbReference type="RuleBase" id="RU003357"/>
    </source>
</evidence>
<evidence type="ECO:0000259" key="12">
    <source>
        <dbReference type="Pfam" id="PF00593"/>
    </source>
</evidence>
<dbReference type="RefSeq" id="WP_208079256.1">
    <property type="nucleotide sequence ID" value="NZ_CP071869.1"/>
</dbReference>
<feature type="domain" description="TonB-dependent receptor-like beta-barrel" evidence="12">
    <location>
        <begin position="277"/>
        <end position="676"/>
    </location>
</feature>
<evidence type="ECO:0000256" key="10">
    <source>
        <dbReference type="PROSITE-ProRule" id="PRU01360"/>
    </source>
</evidence>
<keyword evidence="5" id="KW-0732">Signal</keyword>
<evidence type="ECO:0000256" key="6">
    <source>
        <dbReference type="ARBA" id="ARBA00023077"/>
    </source>
</evidence>
<name>A0A975CQ16_9FLAO</name>
<organism evidence="14 15">
    <name type="scientific">Polaribacter cellanae</name>
    <dbReference type="NCBI Taxonomy" id="2818493"/>
    <lineage>
        <taxon>Bacteria</taxon>
        <taxon>Pseudomonadati</taxon>
        <taxon>Bacteroidota</taxon>
        <taxon>Flavobacteriia</taxon>
        <taxon>Flavobacteriales</taxon>
        <taxon>Flavobacteriaceae</taxon>
    </lineage>
</organism>
<keyword evidence="2 10" id="KW-0813">Transport</keyword>
<comment type="similarity">
    <text evidence="10 11">Belongs to the TonB-dependent receptor family.</text>
</comment>
<dbReference type="SUPFAM" id="SSF49464">
    <property type="entry name" value="Carboxypeptidase regulatory domain-like"/>
    <property type="match status" value="1"/>
</dbReference>
<dbReference type="GO" id="GO:0044718">
    <property type="term" value="P:siderophore transmembrane transport"/>
    <property type="evidence" value="ECO:0007669"/>
    <property type="project" value="TreeGrafter"/>
</dbReference>
<dbReference type="GO" id="GO:0015344">
    <property type="term" value="F:siderophore uptake transmembrane transporter activity"/>
    <property type="evidence" value="ECO:0007669"/>
    <property type="project" value="TreeGrafter"/>
</dbReference>
<dbReference type="InterPro" id="IPR000531">
    <property type="entry name" value="Beta-barrel_TonB"/>
</dbReference>
<dbReference type="AlphaFoldDB" id="A0A975CQ16"/>
<keyword evidence="15" id="KW-1185">Reference proteome</keyword>
<evidence type="ECO:0000256" key="4">
    <source>
        <dbReference type="ARBA" id="ARBA00022692"/>
    </source>
</evidence>
<gene>
    <name evidence="14" type="ORF">J3359_02915</name>
</gene>
<sequence>MIKNILIILFIGLFTNTTLAQNTLKIKVISGESKETIFGANVLVKDTTIGSTTDFNGLATIKKIENGLQTIVVSYVGFETVSKKITFPRTNRLLVIELHEDEESLDAIVIQSTRSKRSIAKIPTRIEVIGAEELDEKAAMNSTNISMVLRESTGIQMQQTSANSANQSIRIQGLDGRFTQLLKDGFPLFGGFSSGLSIMQIPPLDLQQVEIIKGSSSTLYGGGAIAGLVNLVSKKPKEEQKLNIMLDYTSRNGKTANVFYSNKFNKLGFTLYTSANFQNSVDVNEDHFSDIPKVRSFSINPSFFYYPSENETWRLSLNSSLENRIGGDIDVINETPSGNHLFFEENKSERYATQLTYNKDISENKSFHFKNSLSYFKRDLLLQNFQFLGAQFATFTEATYNLYNEKSDWVFGGNIISENFKEDENTTIDRSYSQFTFGGFAQNTWKFSNNMTLESGLRTDYNNNYGAFILPRTSLFIEFNDVISSRIGGGFGYKIPTIFTEDAELHSYENVLPINTNNFKAETSIGFNADVNYKTKIFNNHVSLSFNQLFFYTQLENSLILEQKGTDYEFTNANKPLNSTGFETNLKLKYRDFVLFTNYAFNNVKIESNQKALTPKHSFGGVLMYEVDNAWRIGYEAYYKSSQFRNNRTETPNYWTMGFMVMKTFKNISLYANFENFTDTKQQNYQSMIEAPHNNPTFTDIWAPTDGFIFNTGILIKL</sequence>
<feature type="domain" description="TonB-dependent receptor plug" evidence="13">
    <location>
        <begin position="120"/>
        <end position="227"/>
    </location>
</feature>
<dbReference type="InterPro" id="IPR012910">
    <property type="entry name" value="Plug_dom"/>
</dbReference>
<dbReference type="PANTHER" id="PTHR30069:SF29">
    <property type="entry name" value="HEMOGLOBIN AND HEMOGLOBIN-HAPTOGLOBIN-BINDING PROTEIN 1-RELATED"/>
    <property type="match status" value="1"/>
</dbReference>
<dbReference type="SUPFAM" id="SSF56935">
    <property type="entry name" value="Porins"/>
    <property type="match status" value="1"/>
</dbReference>
<evidence type="ECO:0000256" key="1">
    <source>
        <dbReference type="ARBA" id="ARBA00004571"/>
    </source>
</evidence>
<evidence type="ECO:0000256" key="3">
    <source>
        <dbReference type="ARBA" id="ARBA00022452"/>
    </source>
</evidence>
<dbReference type="Pfam" id="PF07715">
    <property type="entry name" value="Plug"/>
    <property type="match status" value="1"/>
</dbReference>
<keyword evidence="7 10" id="KW-0472">Membrane</keyword>
<keyword evidence="3 10" id="KW-1134">Transmembrane beta strand</keyword>
<dbReference type="GO" id="GO:0009279">
    <property type="term" value="C:cell outer membrane"/>
    <property type="evidence" value="ECO:0007669"/>
    <property type="project" value="UniProtKB-SubCell"/>
</dbReference>
<proteinExistence type="inferred from homology"/>
<evidence type="ECO:0000256" key="5">
    <source>
        <dbReference type="ARBA" id="ARBA00022729"/>
    </source>
</evidence>
<dbReference type="Pfam" id="PF00593">
    <property type="entry name" value="TonB_dep_Rec_b-barrel"/>
    <property type="match status" value="1"/>
</dbReference>
<evidence type="ECO:0000313" key="14">
    <source>
        <dbReference type="EMBL" id="QTE23245.1"/>
    </source>
</evidence>
<protein>
    <submittedName>
        <fullName evidence="14">TonB-dependent receptor</fullName>
    </submittedName>
</protein>
<accession>A0A975CQ16</accession>
<dbReference type="InterPro" id="IPR039426">
    <property type="entry name" value="TonB-dep_rcpt-like"/>
</dbReference>
<dbReference type="InterPro" id="IPR036942">
    <property type="entry name" value="Beta-barrel_TonB_sf"/>
</dbReference>
<dbReference type="Proteomes" id="UP000663920">
    <property type="component" value="Chromosome"/>
</dbReference>
<dbReference type="Gene3D" id="2.40.170.20">
    <property type="entry name" value="TonB-dependent receptor, beta-barrel domain"/>
    <property type="match status" value="1"/>
</dbReference>
<keyword evidence="6 11" id="KW-0798">TonB box</keyword>
<dbReference type="InterPro" id="IPR008969">
    <property type="entry name" value="CarboxyPept-like_regulatory"/>
</dbReference>
<comment type="subcellular location">
    <subcellularLocation>
        <location evidence="1 10">Cell outer membrane</location>
        <topology evidence="1 10">Multi-pass membrane protein</topology>
    </subcellularLocation>
</comment>
<dbReference type="EMBL" id="CP071869">
    <property type="protein sequence ID" value="QTE23245.1"/>
    <property type="molecule type" value="Genomic_DNA"/>
</dbReference>
<evidence type="ECO:0000256" key="8">
    <source>
        <dbReference type="ARBA" id="ARBA00023170"/>
    </source>
</evidence>
<dbReference type="Gene3D" id="2.170.130.10">
    <property type="entry name" value="TonB-dependent receptor, plug domain"/>
    <property type="match status" value="1"/>
</dbReference>